<protein>
    <recommendedName>
        <fullName evidence="2">CRAL-TRIO domain-containing protein</fullName>
    </recommendedName>
</protein>
<dbReference type="InterPro" id="IPR011074">
    <property type="entry name" value="CRAL/TRIO_N_dom"/>
</dbReference>
<gene>
    <name evidence="3" type="ORF">DSTB1V02_LOCUS5903</name>
</gene>
<dbReference type="CDD" id="cd00170">
    <property type="entry name" value="SEC14"/>
    <property type="match status" value="1"/>
</dbReference>
<dbReference type="InterPro" id="IPR001251">
    <property type="entry name" value="CRAL-TRIO_dom"/>
</dbReference>
<dbReference type="OrthoDB" id="1434354at2759"/>
<dbReference type="PANTHER" id="PTHR10174">
    <property type="entry name" value="ALPHA-TOCOPHEROL TRANSFER PROTEIN-RELATED"/>
    <property type="match status" value="1"/>
</dbReference>
<dbReference type="GO" id="GO:1902936">
    <property type="term" value="F:phosphatidylinositol bisphosphate binding"/>
    <property type="evidence" value="ECO:0007669"/>
    <property type="project" value="TreeGrafter"/>
</dbReference>
<evidence type="ECO:0000256" key="1">
    <source>
        <dbReference type="SAM" id="MobiDB-lite"/>
    </source>
</evidence>
<dbReference type="SMART" id="SM01100">
    <property type="entry name" value="CRAL_TRIO_N"/>
    <property type="match status" value="1"/>
</dbReference>
<dbReference type="PRINTS" id="PR00180">
    <property type="entry name" value="CRETINALDHBP"/>
</dbReference>
<dbReference type="InterPro" id="IPR036865">
    <property type="entry name" value="CRAL-TRIO_dom_sf"/>
</dbReference>
<dbReference type="SUPFAM" id="SSF52087">
    <property type="entry name" value="CRAL/TRIO domain"/>
    <property type="match status" value="1"/>
</dbReference>
<feature type="region of interest" description="Disordered" evidence="1">
    <location>
        <begin position="1"/>
        <end position="41"/>
    </location>
</feature>
<accession>A0A7R8XAE7</accession>
<dbReference type="SUPFAM" id="SSF46938">
    <property type="entry name" value="CRAL/TRIO N-terminal domain"/>
    <property type="match status" value="1"/>
</dbReference>
<dbReference type="GO" id="GO:0016020">
    <property type="term" value="C:membrane"/>
    <property type="evidence" value="ECO:0007669"/>
    <property type="project" value="TreeGrafter"/>
</dbReference>
<dbReference type="AlphaFoldDB" id="A0A7R8XAE7"/>
<evidence type="ECO:0000313" key="3">
    <source>
        <dbReference type="EMBL" id="CAD7246039.1"/>
    </source>
</evidence>
<dbReference type="InterPro" id="IPR036273">
    <property type="entry name" value="CRAL/TRIO_N_dom_sf"/>
</dbReference>
<dbReference type="Gene3D" id="1.10.8.20">
    <property type="entry name" value="N-terminal domain of phosphatidylinositol transfer protein sec14p"/>
    <property type="match status" value="1"/>
</dbReference>
<evidence type="ECO:0000259" key="2">
    <source>
        <dbReference type="PROSITE" id="PS50191"/>
    </source>
</evidence>
<dbReference type="Proteomes" id="UP000677054">
    <property type="component" value="Unassembled WGS sequence"/>
</dbReference>
<evidence type="ECO:0000313" key="4">
    <source>
        <dbReference type="Proteomes" id="UP000677054"/>
    </source>
</evidence>
<dbReference type="EMBL" id="LR900538">
    <property type="protein sequence ID" value="CAD7246039.1"/>
    <property type="molecule type" value="Genomic_DNA"/>
</dbReference>
<dbReference type="EMBL" id="CAJPEV010001021">
    <property type="protein sequence ID" value="CAG0890204.1"/>
    <property type="molecule type" value="Genomic_DNA"/>
</dbReference>
<dbReference type="PROSITE" id="PS50191">
    <property type="entry name" value="CRAL_TRIO"/>
    <property type="match status" value="1"/>
</dbReference>
<sequence>MEKERSRDQREGEGRKEDENDLSEDLKEVSKLETGEDETGRHEALHQLRQWISNNPRIKTCPTDAGFLLRFLRMKKFDVEGASVTLERYLRMRQETPEWYRDLDILHPPLLDLVSSGCTFVLPGRDLEGRRVIFHIAGRVDVHKHKSLDIIRTYHLILESLVSNPEEQVRGFTYIFDFKDVSIPYVALWTPNQFQKAIGQGERYLPMRHKSVNLANPPLGFWVIYEFAKHCLSDKIRSRLKVYHTDKYLVEKIAKENLPREYGGTIPATEMGKMCKEELLKHREEVLALDGMEYEVEKEKKGWSLAKVFGIGNKNKNHLHSPEEEWHSSFKVPSGLPLWLTAVMSFPGLPKLLTKFSDDHDVIGEVEGHVQAGDHVQNLMSAKEFAKLHV</sequence>
<proteinExistence type="predicted"/>
<organism evidence="3">
    <name type="scientific">Darwinula stevensoni</name>
    <dbReference type="NCBI Taxonomy" id="69355"/>
    <lineage>
        <taxon>Eukaryota</taxon>
        <taxon>Metazoa</taxon>
        <taxon>Ecdysozoa</taxon>
        <taxon>Arthropoda</taxon>
        <taxon>Crustacea</taxon>
        <taxon>Oligostraca</taxon>
        <taxon>Ostracoda</taxon>
        <taxon>Podocopa</taxon>
        <taxon>Podocopida</taxon>
        <taxon>Darwinulocopina</taxon>
        <taxon>Darwinuloidea</taxon>
        <taxon>Darwinulidae</taxon>
        <taxon>Darwinula</taxon>
    </lineage>
</organism>
<dbReference type="Pfam" id="PF00650">
    <property type="entry name" value="CRAL_TRIO"/>
    <property type="match status" value="1"/>
</dbReference>
<keyword evidence="4" id="KW-1185">Reference proteome</keyword>
<reference evidence="3" key="1">
    <citation type="submission" date="2020-11" db="EMBL/GenBank/DDBJ databases">
        <authorList>
            <person name="Tran Van P."/>
        </authorList>
    </citation>
    <scope>NUCLEOTIDE SEQUENCE</scope>
</reference>
<dbReference type="Gene3D" id="3.40.525.10">
    <property type="entry name" value="CRAL-TRIO lipid binding domain"/>
    <property type="match status" value="1"/>
</dbReference>
<feature type="domain" description="CRAL-TRIO" evidence="2">
    <location>
        <begin position="110"/>
        <end position="270"/>
    </location>
</feature>
<name>A0A7R8XAE7_9CRUS</name>
<dbReference type="SMART" id="SM00516">
    <property type="entry name" value="SEC14"/>
    <property type="match status" value="1"/>
</dbReference>
<dbReference type="PANTHER" id="PTHR10174:SF208">
    <property type="entry name" value="CRAL-TRIO DOMAIN-CONTAINING PROTEIN DDB_G0278031"/>
    <property type="match status" value="1"/>
</dbReference>